<keyword evidence="3" id="KW-1185">Reference proteome</keyword>
<proteinExistence type="predicted"/>
<dbReference type="EMBL" id="ASQP01000099">
    <property type="protein sequence ID" value="OMI40223.1"/>
    <property type="molecule type" value="Genomic_DNA"/>
</dbReference>
<feature type="transmembrane region" description="Helical" evidence="1">
    <location>
        <begin position="147"/>
        <end position="169"/>
    </location>
</feature>
<comment type="caution">
    <text evidence="2">The sequence shown here is derived from an EMBL/GenBank/DDBJ whole genome shotgun (WGS) entry which is preliminary data.</text>
</comment>
<gene>
    <name evidence="2" type="ORF">SPAR_06585</name>
</gene>
<reference evidence="2 3" key="1">
    <citation type="submission" date="2013-05" db="EMBL/GenBank/DDBJ databases">
        <title>Genome sequence of Streptomyces sparsogenes DSM 40356.</title>
        <authorList>
            <person name="Coyne S."/>
            <person name="Seebeck F.P."/>
        </authorList>
    </citation>
    <scope>NUCLEOTIDE SEQUENCE [LARGE SCALE GENOMIC DNA]</scope>
    <source>
        <strain evidence="2 3">DSM 40356</strain>
    </source>
</reference>
<protein>
    <recommendedName>
        <fullName evidence="4">Integral membrane protein</fullName>
    </recommendedName>
</protein>
<feature type="transmembrane region" description="Helical" evidence="1">
    <location>
        <begin position="64"/>
        <end position="83"/>
    </location>
</feature>
<sequence length="224" mass="24326">MQSGFVVADDATVRIVRDGKGGGREKGEQAVIVGLIVASEVGFWVVLLGGLCVRYLLRRPRAGAALLACVPLLDLVLLVATVIDLRRGAEPSTAHGLAAVYLGFSVVYGHYMIKWADGRFAHRFAGGPPPVKPPKYGAARARHEWRLWLMTLLAAAIAVAVLQVCVWLIGDADRSDPMVGWQRQMLMVVGIHLLIAVSYTVWPSKDKKRAEAGDRGRARPLTKP</sequence>
<evidence type="ECO:0008006" key="4">
    <source>
        <dbReference type="Google" id="ProtNLM"/>
    </source>
</evidence>
<dbReference type="GeneID" id="96745158"/>
<evidence type="ECO:0000256" key="1">
    <source>
        <dbReference type="SAM" id="Phobius"/>
    </source>
</evidence>
<feature type="transmembrane region" description="Helical" evidence="1">
    <location>
        <begin position="181"/>
        <end position="202"/>
    </location>
</feature>
<keyword evidence="1" id="KW-1133">Transmembrane helix</keyword>
<evidence type="ECO:0000313" key="2">
    <source>
        <dbReference type="EMBL" id="OMI40223.1"/>
    </source>
</evidence>
<feature type="transmembrane region" description="Helical" evidence="1">
    <location>
        <begin position="95"/>
        <end position="113"/>
    </location>
</feature>
<feature type="transmembrane region" description="Helical" evidence="1">
    <location>
        <begin position="30"/>
        <end position="57"/>
    </location>
</feature>
<keyword evidence="1" id="KW-0812">Transmembrane</keyword>
<dbReference type="RefSeq" id="WP_065964627.1">
    <property type="nucleotide sequence ID" value="NZ_ASQP01000099.1"/>
</dbReference>
<dbReference type="Proteomes" id="UP000186168">
    <property type="component" value="Unassembled WGS sequence"/>
</dbReference>
<keyword evidence="1" id="KW-0472">Membrane</keyword>
<accession>A0A1R1SPN6</accession>
<dbReference type="STRING" id="67365.GCA_001704635_07746"/>
<name>A0A1R1SPN6_9ACTN</name>
<organism evidence="2 3">
    <name type="scientific">Streptomyces sparsogenes DSM 40356</name>
    <dbReference type="NCBI Taxonomy" id="1331668"/>
    <lineage>
        <taxon>Bacteria</taxon>
        <taxon>Bacillati</taxon>
        <taxon>Actinomycetota</taxon>
        <taxon>Actinomycetes</taxon>
        <taxon>Kitasatosporales</taxon>
        <taxon>Streptomycetaceae</taxon>
        <taxon>Streptomyces</taxon>
    </lineage>
</organism>
<evidence type="ECO:0000313" key="3">
    <source>
        <dbReference type="Proteomes" id="UP000186168"/>
    </source>
</evidence>
<dbReference type="AlphaFoldDB" id="A0A1R1SPN6"/>